<reference evidence="3" key="1">
    <citation type="submission" date="2013-09" db="EMBL/GenBank/DDBJ databases">
        <title>Corchorus olitorius genome sequencing.</title>
        <authorList>
            <person name="Alam M."/>
            <person name="Haque M.S."/>
            <person name="Islam M.S."/>
            <person name="Emdad E.M."/>
            <person name="Islam M.M."/>
            <person name="Ahmed B."/>
            <person name="Halim A."/>
            <person name="Hossen Q.M.M."/>
            <person name="Hossain M.Z."/>
            <person name="Ahmed R."/>
            <person name="Khan M.M."/>
            <person name="Islam R."/>
            <person name="Rashid M.M."/>
            <person name="Khan S.A."/>
            <person name="Rahman M.S."/>
            <person name="Alam M."/>
            <person name="Yahiya A.S."/>
            <person name="Khan M.S."/>
            <person name="Azam M.S."/>
            <person name="Haque T."/>
            <person name="Lashkar M.Z.H."/>
            <person name="Akhand A.I."/>
            <person name="Morshed G."/>
            <person name="Roy S."/>
            <person name="Uddin K.S."/>
            <person name="Rabeya T."/>
            <person name="Hossain A.S."/>
            <person name="Chowdhury A."/>
            <person name="Snigdha A.R."/>
            <person name="Mortoza M.S."/>
            <person name="Matin S.A."/>
            <person name="Hoque S.M.E."/>
            <person name="Islam M.K."/>
            <person name="Roy D.K."/>
            <person name="Haider R."/>
            <person name="Moosa M.M."/>
            <person name="Elias S.M."/>
            <person name="Hasan A.M."/>
            <person name="Jahan S."/>
            <person name="Shafiuddin M."/>
            <person name="Mahmood N."/>
            <person name="Shommy N.S."/>
        </authorList>
    </citation>
    <scope>NUCLEOTIDE SEQUENCE [LARGE SCALE GENOMIC DNA]</scope>
    <source>
        <strain evidence="3">cv. O-4</strain>
    </source>
</reference>
<gene>
    <name evidence="2" type="ORF">COLO4_01769</name>
</gene>
<dbReference type="Proteomes" id="UP000187203">
    <property type="component" value="Unassembled WGS sequence"/>
</dbReference>
<sequence>MFRLPQPVPATRLFMLQAKLVGHAGHNMLGNVIGGLRVVVVRRHGRHHRHAHAGERQHVLQMNGAERRFTGHQYQLTPLFQHHIRRTAHQPFGIARADPGQRFHAAGNDDHAVGTKRAGGDGGGLVSRAVDDVSQGSNVLGGVRRFQLNGGFCPLRHHQMRLYFRHFPQRLQQHHAQRSTRRPRHSHDQSHSSPQSICSCTNIVGKLLPDCFSDKIVRTRSHKMLKNAALSSWTLAAIIGGDFFCRSVHGTKTRGVPPVTSAFSTAYREVATCPAGTDQAAVCGDALNCRASGH</sequence>
<protein>
    <submittedName>
        <fullName evidence="2">Uncharacterized protein</fullName>
    </submittedName>
</protein>
<evidence type="ECO:0000313" key="3">
    <source>
        <dbReference type="Proteomes" id="UP000187203"/>
    </source>
</evidence>
<accession>A0A1R3L228</accession>
<proteinExistence type="predicted"/>
<comment type="caution">
    <text evidence="2">The sequence shown here is derived from an EMBL/GenBank/DDBJ whole genome shotgun (WGS) entry which is preliminary data.</text>
</comment>
<keyword evidence="3" id="KW-1185">Reference proteome</keyword>
<evidence type="ECO:0000313" key="2">
    <source>
        <dbReference type="EMBL" id="OMP13391.1"/>
    </source>
</evidence>
<feature type="compositionally biased region" description="Basic residues" evidence="1">
    <location>
        <begin position="171"/>
        <end position="185"/>
    </location>
</feature>
<evidence type="ECO:0000256" key="1">
    <source>
        <dbReference type="SAM" id="MobiDB-lite"/>
    </source>
</evidence>
<dbReference type="EMBL" id="AWUE01004406">
    <property type="protein sequence ID" value="OMP13391.1"/>
    <property type="molecule type" value="Genomic_DNA"/>
</dbReference>
<feature type="region of interest" description="Disordered" evidence="1">
    <location>
        <begin position="171"/>
        <end position="196"/>
    </location>
</feature>
<dbReference type="AlphaFoldDB" id="A0A1R3L228"/>
<name>A0A1R3L228_9ROSI</name>
<organism evidence="2 3">
    <name type="scientific">Corchorus olitorius</name>
    <dbReference type="NCBI Taxonomy" id="93759"/>
    <lineage>
        <taxon>Eukaryota</taxon>
        <taxon>Viridiplantae</taxon>
        <taxon>Streptophyta</taxon>
        <taxon>Embryophyta</taxon>
        <taxon>Tracheophyta</taxon>
        <taxon>Spermatophyta</taxon>
        <taxon>Magnoliopsida</taxon>
        <taxon>eudicotyledons</taxon>
        <taxon>Gunneridae</taxon>
        <taxon>Pentapetalae</taxon>
        <taxon>rosids</taxon>
        <taxon>malvids</taxon>
        <taxon>Malvales</taxon>
        <taxon>Malvaceae</taxon>
        <taxon>Grewioideae</taxon>
        <taxon>Apeibeae</taxon>
        <taxon>Corchorus</taxon>
    </lineage>
</organism>